<dbReference type="InterPro" id="IPR018267">
    <property type="entry name" value="Ribosomal_eL37_CS"/>
</dbReference>
<comment type="similarity">
    <text evidence="2 13">Belongs to the glycosyl hydrolase 47 family.</text>
</comment>
<dbReference type="SUPFAM" id="SSF48225">
    <property type="entry name" value="Seven-hairpin glycosidases"/>
    <property type="match status" value="1"/>
</dbReference>
<comment type="subcellular location">
    <subcellularLocation>
        <location evidence="1">Endoplasmic reticulum</location>
    </subcellularLocation>
</comment>
<dbReference type="InterPro" id="IPR001569">
    <property type="entry name" value="Ribosomal_eL37"/>
</dbReference>
<feature type="region of interest" description="Disordered" evidence="14">
    <location>
        <begin position="1"/>
        <end position="60"/>
    </location>
</feature>
<dbReference type="GO" id="GO:0016020">
    <property type="term" value="C:membrane"/>
    <property type="evidence" value="ECO:0007669"/>
    <property type="project" value="InterPro"/>
</dbReference>
<keyword evidence="8" id="KW-0862">Zinc</keyword>
<dbReference type="Gene3D" id="2.20.25.30">
    <property type="match status" value="1"/>
</dbReference>
<dbReference type="WBParaSite" id="maker-unitig_23878-snap-gene-0.2-mRNA-1">
    <property type="protein sequence ID" value="maker-unitig_23878-snap-gene-0.2-mRNA-1"/>
    <property type="gene ID" value="maker-unitig_23878-snap-gene-0.2"/>
</dbReference>
<evidence type="ECO:0000256" key="10">
    <source>
        <dbReference type="ARBA" id="ARBA00022980"/>
    </source>
</evidence>
<dbReference type="AlphaFoldDB" id="A0A1I8F933"/>
<accession>A0A1I8F933</accession>
<feature type="compositionally biased region" description="Low complexity" evidence="14">
    <location>
        <begin position="18"/>
        <end position="33"/>
    </location>
</feature>
<dbReference type="GO" id="GO:0019843">
    <property type="term" value="F:rRNA binding"/>
    <property type="evidence" value="ECO:0007669"/>
    <property type="project" value="UniProtKB-KW"/>
</dbReference>
<dbReference type="GO" id="GO:0004571">
    <property type="term" value="F:mannosyl-oligosaccharide 1,2-alpha-mannosidase activity"/>
    <property type="evidence" value="ECO:0007669"/>
    <property type="project" value="InterPro"/>
</dbReference>
<evidence type="ECO:0000256" key="1">
    <source>
        <dbReference type="ARBA" id="ARBA00004240"/>
    </source>
</evidence>
<keyword evidence="15" id="KW-1185">Reference proteome</keyword>
<keyword evidence="13" id="KW-0378">Hydrolase</keyword>
<keyword evidence="7" id="KW-0256">Endoplasmic reticulum</keyword>
<keyword evidence="11" id="KW-0325">Glycoprotein</keyword>
<evidence type="ECO:0000256" key="12">
    <source>
        <dbReference type="ARBA" id="ARBA00023274"/>
    </source>
</evidence>
<feature type="compositionally biased region" description="Basic residues" evidence="14">
    <location>
        <begin position="38"/>
        <end position="49"/>
    </location>
</feature>
<feature type="region of interest" description="Disordered" evidence="14">
    <location>
        <begin position="760"/>
        <end position="803"/>
    </location>
</feature>
<protein>
    <recommendedName>
        <fullName evidence="13">alpha-1,2-Mannosidase</fullName>
        <ecNumber evidence="13">3.2.1.-</ecNumber>
    </recommendedName>
</protein>
<dbReference type="GO" id="GO:0003735">
    <property type="term" value="F:structural constituent of ribosome"/>
    <property type="evidence" value="ECO:0007669"/>
    <property type="project" value="InterPro"/>
</dbReference>
<dbReference type="GO" id="GO:1904380">
    <property type="term" value="P:endoplasmic reticulum mannose trimming"/>
    <property type="evidence" value="ECO:0007669"/>
    <property type="project" value="InterPro"/>
</dbReference>
<dbReference type="GO" id="GO:0044322">
    <property type="term" value="C:endoplasmic reticulum quality control compartment"/>
    <property type="evidence" value="ECO:0007669"/>
    <property type="project" value="GOC"/>
</dbReference>
<dbReference type="GO" id="GO:0008270">
    <property type="term" value="F:zinc ion binding"/>
    <property type="evidence" value="ECO:0007669"/>
    <property type="project" value="UniProtKB-KW"/>
</dbReference>
<dbReference type="GO" id="GO:0005975">
    <property type="term" value="P:carbohydrate metabolic process"/>
    <property type="evidence" value="ECO:0007669"/>
    <property type="project" value="InterPro"/>
</dbReference>
<name>A0A1I8F933_9PLAT</name>
<dbReference type="InterPro" id="IPR011331">
    <property type="entry name" value="Ribosomal_eL37/eL43"/>
</dbReference>
<feature type="compositionally biased region" description="Basic and acidic residues" evidence="14">
    <location>
        <begin position="554"/>
        <end position="563"/>
    </location>
</feature>
<dbReference type="Proteomes" id="UP000095280">
    <property type="component" value="Unplaced"/>
</dbReference>
<comment type="similarity">
    <text evidence="3">Belongs to the eukaryotic ribosomal protein eL37 family.</text>
</comment>
<keyword evidence="13" id="KW-0326">Glycosidase</keyword>
<evidence type="ECO:0000256" key="14">
    <source>
        <dbReference type="SAM" id="MobiDB-lite"/>
    </source>
</evidence>
<evidence type="ECO:0000256" key="2">
    <source>
        <dbReference type="ARBA" id="ARBA00007658"/>
    </source>
</evidence>
<dbReference type="Pfam" id="PF01532">
    <property type="entry name" value="Glyco_hydro_47"/>
    <property type="match status" value="1"/>
</dbReference>
<evidence type="ECO:0000256" key="9">
    <source>
        <dbReference type="ARBA" id="ARBA00022884"/>
    </source>
</evidence>
<evidence type="ECO:0000256" key="11">
    <source>
        <dbReference type="ARBA" id="ARBA00023180"/>
    </source>
</evidence>
<keyword evidence="9" id="KW-0694">RNA-binding</keyword>
<feature type="region of interest" description="Disordered" evidence="14">
    <location>
        <begin position="633"/>
        <end position="658"/>
    </location>
</feature>
<keyword evidence="6" id="KW-0863">Zinc-finger</keyword>
<evidence type="ECO:0000256" key="5">
    <source>
        <dbReference type="ARBA" id="ARBA00022730"/>
    </source>
</evidence>
<dbReference type="GO" id="GO:1990904">
    <property type="term" value="C:ribonucleoprotein complex"/>
    <property type="evidence" value="ECO:0007669"/>
    <property type="project" value="UniProtKB-KW"/>
</dbReference>
<dbReference type="GO" id="GO:0005840">
    <property type="term" value="C:ribosome"/>
    <property type="evidence" value="ECO:0007669"/>
    <property type="project" value="UniProtKB-KW"/>
</dbReference>
<feature type="compositionally biased region" description="Basic residues" evidence="14">
    <location>
        <begin position="400"/>
        <end position="424"/>
    </location>
</feature>
<evidence type="ECO:0000256" key="4">
    <source>
        <dbReference type="ARBA" id="ARBA00022723"/>
    </source>
</evidence>
<feature type="region of interest" description="Disordered" evidence="14">
    <location>
        <begin position="394"/>
        <end position="458"/>
    </location>
</feature>
<dbReference type="InterPro" id="IPR012341">
    <property type="entry name" value="6hp_glycosidase-like_sf"/>
</dbReference>
<dbReference type="GO" id="GO:0005509">
    <property type="term" value="F:calcium ion binding"/>
    <property type="evidence" value="ECO:0007669"/>
    <property type="project" value="InterPro"/>
</dbReference>
<dbReference type="PRINTS" id="PR00747">
    <property type="entry name" value="GLYHDRLASE47"/>
</dbReference>
<organism evidence="15 16">
    <name type="scientific">Macrostomum lignano</name>
    <dbReference type="NCBI Taxonomy" id="282301"/>
    <lineage>
        <taxon>Eukaryota</taxon>
        <taxon>Metazoa</taxon>
        <taxon>Spiralia</taxon>
        <taxon>Lophotrochozoa</taxon>
        <taxon>Platyhelminthes</taxon>
        <taxon>Rhabditophora</taxon>
        <taxon>Macrostomorpha</taxon>
        <taxon>Macrostomida</taxon>
        <taxon>Macrostomidae</taxon>
        <taxon>Macrostomum</taxon>
    </lineage>
</organism>
<keyword evidence="5" id="KW-0699">rRNA-binding</keyword>
<proteinExistence type="inferred from homology"/>
<feature type="compositionally biased region" description="Low complexity" evidence="14">
    <location>
        <begin position="780"/>
        <end position="795"/>
    </location>
</feature>
<dbReference type="InterPro" id="IPR011332">
    <property type="entry name" value="Ribosomal_zn-bd"/>
</dbReference>
<dbReference type="Gene3D" id="1.50.10.10">
    <property type="match status" value="1"/>
</dbReference>
<evidence type="ECO:0000256" key="8">
    <source>
        <dbReference type="ARBA" id="ARBA00022833"/>
    </source>
</evidence>
<evidence type="ECO:0000256" key="7">
    <source>
        <dbReference type="ARBA" id="ARBA00022824"/>
    </source>
</evidence>
<evidence type="ECO:0000256" key="3">
    <source>
        <dbReference type="ARBA" id="ARBA00009805"/>
    </source>
</evidence>
<keyword evidence="12" id="KW-0687">Ribonucleoprotein</keyword>
<keyword evidence="4" id="KW-0479">Metal-binding</keyword>
<feature type="compositionally biased region" description="Pro residues" evidence="14">
    <location>
        <begin position="516"/>
        <end position="531"/>
    </location>
</feature>
<feature type="compositionally biased region" description="Low complexity" evidence="14">
    <location>
        <begin position="567"/>
        <end position="595"/>
    </location>
</feature>
<dbReference type="InterPro" id="IPR001382">
    <property type="entry name" value="Glyco_hydro_47"/>
</dbReference>
<evidence type="ECO:0000313" key="15">
    <source>
        <dbReference type="Proteomes" id="UP000095280"/>
    </source>
</evidence>
<dbReference type="Pfam" id="PF01907">
    <property type="entry name" value="Ribosomal_L37e"/>
    <property type="match status" value="1"/>
</dbReference>
<evidence type="ECO:0000313" key="16">
    <source>
        <dbReference type="WBParaSite" id="maker-unitig_23878-snap-gene-0.2-mRNA-1"/>
    </source>
</evidence>
<dbReference type="EC" id="3.2.1.-" evidence="13"/>
<evidence type="ECO:0000256" key="13">
    <source>
        <dbReference type="RuleBase" id="RU361193"/>
    </source>
</evidence>
<feature type="region of interest" description="Disordered" evidence="14">
    <location>
        <begin position="473"/>
        <end position="595"/>
    </location>
</feature>
<dbReference type="InterPro" id="IPR036026">
    <property type="entry name" value="Seven-hairpin_glycosidases"/>
</dbReference>
<dbReference type="SUPFAM" id="SSF57829">
    <property type="entry name" value="Zn-binding ribosomal proteins"/>
    <property type="match status" value="1"/>
</dbReference>
<dbReference type="InterPro" id="IPR044674">
    <property type="entry name" value="EDEM1/2/3"/>
</dbReference>
<dbReference type="PANTHER" id="PTHR45679">
    <property type="entry name" value="ER DEGRADATION-ENHANCING ALPHA-MANNOSIDASE-LIKE PROTEIN 2"/>
    <property type="match status" value="1"/>
</dbReference>
<reference evidence="16" key="1">
    <citation type="submission" date="2016-11" db="UniProtKB">
        <authorList>
            <consortium name="WormBaseParasite"/>
        </authorList>
    </citation>
    <scope>IDENTIFICATION</scope>
</reference>
<dbReference type="GO" id="GO:0006412">
    <property type="term" value="P:translation"/>
    <property type="evidence" value="ECO:0007669"/>
    <property type="project" value="InterPro"/>
</dbReference>
<evidence type="ECO:0000256" key="6">
    <source>
        <dbReference type="ARBA" id="ARBA00022771"/>
    </source>
</evidence>
<sequence length="803" mass="85344">MHCSRLPAGARHPRLRRSASAARPRPRQPSAGRLRPLAPHRHPASRVHLQRGSPRGRRLDTNLAGAGSLLLEFATVGRWSATPPSRARPGAAVSALWDLRSRVTACWQLVEPHRWRWLHEGLSGLGAGSDSFYEILLKSPSIWTHPQLGAFHGQRGLAPAGPGRTDCLNGLGQHPIWLNTEVARTGHPGKQLVRCAAAGGRFCWAGGPAWTRPSVCTRTSPKPDAPLQAAAGAVQTGATGQPEVLFSPLRPELAETNYFLYRATGNHFSSCTWRRHDTPNPPAATPPCTMCTTSPTWRTGRSPSLSRDASSICTCCLTRRNWANRMETDLIFTTEGHPLSIARFRSLARPAGLTSTQALRLLAGLVARATISTRTGAQTSAAAEHCSVAPAMTKGTTSFGKRHNKSHTQCRRCGRKSYTCRRRPAPPAPTRPPGSGTSTGPRRRSAGAPPAPGGCATSSCAAPVQLRLPHRAGQAVARQRLAPAPEASGGGGAELPEETPAVTRWTSDEGELLAPDPRPPPPFQPATPPADFPACHLSPDDAAAPAAQRRRRPRQEVSQRARDLNALLPPEKQQPQPPLQLQQSGSRRSLLARSSASALSSTSSLDEAAAAAAAASANDADWDGGERGELLLTDSASSDERGRQQRASAPGSLTRHCAAAAGRRWQRRRWRGRGWLAGGRCRCWSAPSACPFAGRASPAAFRTSCRRCATRAWPPPQPDQPGRASRQRRGALQLAGALSHLSSRVAKLVQDSADRAAFPVSARMLPACRRNRQNSPPGPTATSTASSATTGPLAGNASATAGA</sequence>
<dbReference type="PROSITE" id="PS01077">
    <property type="entry name" value="RIBOSOMAL_L37E"/>
    <property type="match status" value="1"/>
</dbReference>
<dbReference type="PANTHER" id="PTHR45679:SF5">
    <property type="entry name" value="ER DEGRADATION-ENHANCING ALPHA-MANNOSIDASE-LIKE PROTEIN 1"/>
    <property type="match status" value="1"/>
</dbReference>
<keyword evidence="10" id="KW-0689">Ribosomal protein</keyword>